<evidence type="ECO:0000256" key="1">
    <source>
        <dbReference type="ARBA" id="ARBA00001784"/>
    </source>
</evidence>
<dbReference type="GO" id="GO:0045151">
    <property type="term" value="P:acetoin biosynthetic process"/>
    <property type="evidence" value="ECO:0007669"/>
    <property type="project" value="UniProtKB-UniRule"/>
</dbReference>
<dbReference type="GO" id="GO:0047605">
    <property type="term" value="F:acetolactate decarboxylase activity"/>
    <property type="evidence" value="ECO:0007669"/>
    <property type="project" value="UniProtKB-UniRule"/>
</dbReference>
<evidence type="ECO:0000256" key="3">
    <source>
        <dbReference type="ARBA" id="ARBA00007106"/>
    </source>
</evidence>
<dbReference type="Proteomes" id="UP000005234">
    <property type="component" value="Chromosome"/>
</dbReference>
<keyword evidence="11" id="KW-1185">Reference proteome</keyword>
<keyword evidence="8 9" id="KW-0456">Lyase</keyword>
<dbReference type="OrthoDB" id="8612680at2"/>
<dbReference type="InterPro" id="IPR005128">
    <property type="entry name" value="Acetolactate_a_deCO2ase"/>
</dbReference>
<evidence type="ECO:0000256" key="8">
    <source>
        <dbReference type="ARBA" id="ARBA00023239"/>
    </source>
</evidence>
<dbReference type="SUPFAM" id="SSF117856">
    <property type="entry name" value="AF0104/ALDC/Ptd012-like"/>
    <property type="match status" value="1"/>
</dbReference>
<dbReference type="EMBL" id="CP003350">
    <property type="protein sequence ID" value="AFC86982.1"/>
    <property type="molecule type" value="Genomic_DNA"/>
</dbReference>
<comment type="pathway">
    <text evidence="2 9">Polyol metabolism; (R,R)-butane-2,3-diol biosynthesis; (R,R)-butane-2,3-diol from pyruvate: step 2/3.</text>
</comment>
<evidence type="ECO:0000256" key="2">
    <source>
        <dbReference type="ARBA" id="ARBA00005170"/>
    </source>
</evidence>
<dbReference type="AlphaFoldDB" id="H8KYH6"/>
<keyword evidence="7 9" id="KW-0005">Acetoin biosynthesis</keyword>
<dbReference type="PANTHER" id="PTHR35524:SF1">
    <property type="entry name" value="ALPHA-ACETOLACTATE DECARBOXYLASE"/>
    <property type="match status" value="1"/>
</dbReference>
<evidence type="ECO:0000256" key="9">
    <source>
        <dbReference type="PIRNR" id="PIRNR001332"/>
    </source>
</evidence>
<evidence type="ECO:0000313" key="11">
    <source>
        <dbReference type="Proteomes" id="UP000005234"/>
    </source>
</evidence>
<dbReference type="Pfam" id="PF03306">
    <property type="entry name" value="AAL_decarboxy"/>
    <property type="match status" value="1"/>
</dbReference>
<gene>
    <name evidence="10" type="ordered locus">Fraau_2639</name>
</gene>
<dbReference type="PIRSF" id="PIRSF001332">
    <property type="entry name" value="Acetolac_decarb"/>
    <property type="match status" value="1"/>
</dbReference>
<proteinExistence type="inferred from homology"/>
<sequence length="262" mass="28818">MTAASCGCAEHIAASYLARNGTLPLPIGDGEIYQTSLMSGLIAGVYEGDTTLGELFTHGDFGLGTFNDLDGELIAFDQHSHQLRADGSATPTRPEQKTPFAVVTWFKPSVDLPLEQPMSGEEVEALINRLAPSANLFCAIRVDGEFERVRTRTVPRQERPYKPMLEAIAEQPTFDFNETRGTLIGFRSPPYVQGVNVAGYHIHYITDQRDGGGHVLEYRLKRGRLQLGLVSKLKIELPQNQDFLSADLFPADLDAAIRQAEA</sequence>
<dbReference type="KEGG" id="fau:Fraau_2639"/>
<evidence type="ECO:0000256" key="4">
    <source>
        <dbReference type="ARBA" id="ARBA00013204"/>
    </source>
</evidence>
<evidence type="ECO:0000256" key="6">
    <source>
        <dbReference type="ARBA" id="ARBA00022793"/>
    </source>
</evidence>
<dbReference type="CDD" id="cd17299">
    <property type="entry name" value="acetolactate_decarboxylase"/>
    <property type="match status" value="1"/>
</dbReference>
<reference evidence="10" key="1">
    <citation type="submission" date="2012-02" db="EMBL/GenBank/DDBJ databases">
        <title>The complete genome of Frateuria aurantia DSM 6220.</title>
        <authorList>
            <consortium name="US DOE Joint Genome Institute (JGI-PGF)"/>
            <person name="Lucas S."/>
            <person name="Copeland A."/>
            <person name="Lapidus A."/>
            <person name="Glavina del Rio T."/>
            <person name="Dalin E."/>
            <person name="Tice H."/>
            <person name="Bruce D."/>
            <person name="Goodwin L."/>
            <person name="Pitluck S."/>
            <person name="Peters L."/>
            <person name="Ovchinnikova G."/>
            <person name="Teshima H."/>
            <person name="Kyrpides N."/>
            <person name="Mavromatis K."/>
            <person name="Ivanova N."/>
            <person name="Brettin T."/>
            <person name="Detter J.C."/>
            <person name="Han C."/>
            <person name="Larimer F."/>
            <person name="Land M."/>
            <person name="Hauser L."/>
            <person name="Markowitz V."/>
            <person name="Cheng J.-F."/>
            <person name="Hugenholtz P."/>
            <person name="Woyke T."/>
            <person name="Wu D."/>
            <person name="Brambilla E."/>
            <person name="Klenk H.-P."/>
            <person name="Eisen J.A."/>
        </authorList>
    </citation>
    <scope>NUCLEOTIDE SEQUENCE</scope>
    <source>
        <strain evidence="10">DSM 6220</strain>
    </source>
</reference>
<comment type="similarity">
    <text evidence="3 9">Belongs to the alpha-acetolactate decarboxylase family.</text>
</comment>
<dbReference type="Gene3D" id="3.30.1330.80">
    <property type="entry name" value="Hypothetical protein, similar to alpha- acetolactate decarboxylase, domain 2"/>
    <property type="match status" value="2"/>
</dbReference>
<comment type="catalytic activity">
    <reaction evidence="1 9">
        <text>(2S)-2-acetolactate + H(+) = (R)-acetoin + CO2</text>
        <dbReference type="Rhea" id="RHEA:21580"/>
        <dbReference type="ChEBI" id="CHEBI:15378"/>
        <dbReference type="ChEBI" id="CHEBI:15686"/>
        <dbReference type="ChEBI" id="CHEBI:16526"/>
        <dbReference type="ChEBI" id="CHEBI:58476"/>
        <dbReference type="EC" id="4.1.1.5"/>
    </reaction>
</comment>
<evidence type="ECO:0000256" key="7">
    <source>
        <dbReference type="ARBA" id="ARBA00023061"/>
    </source>
</evidence>
<dbReference type="STRING" id="767434.Fraau_2639"/>
<evidence type="ECO:0000313" key="10">
    <source>
        <dbReference type="EMBL" id="AFC86982.1"/>
    </source>
</evidence>
<dbReference type="UniPathway" id="UPA00626">
    <property type="reaction ID" value="UER00678"/>
</dbReference>
<dbReference type="EC" id="4.1.1.5" evidence="4 9"/>
<name>H8KYH6_FRAAD</name>
<dbReference type="RefSeq" id="WP_014403985.1">
    <property type="nucleotide sequence ID" value="NC_017033.1"/>
</dbReference>
<protein>
    <recommendedName>
        <fullName evidence="5 9">Alpha-acetolactate decarboxylase</fullName>
        <ecNumber evidence="4 9">4.1.1.5</ecNumber>
    </recommendedName>
</protein>
<evidence type="ECO:0000256" key="5">
    <source>
        <dbReference type="ARBA" id="ARBA00020164"/>
    </source>
</evidence>
<dbReference type="HOGENOM" id="CLU_072561_0_0_6"/>
<dbReference type="NCBIfam" id="TIGR01252">
    <property type="entry name" value="acetolac_decarb"/>
    <property type="match status" value="1"/>
</dbReference>
<dbReference type="eggNOG" id="COG3527">
    <property type="taxonomic scope" value="Bacteria"/>
</dbReference>
<organism evidence="10 11">
    <name type="scientific">Frateuria aurantia (strain ATCC 33424 / DSM 6220 / KCTC 2777 / LMG 1558 / NBRC 3245 / NCIMB 13370)</name>
    <name type="common">Acetobacter aurantius</name>
    <dbReference type="NCBI Taxonomy" id="767434"/>
    <lineage>
        <taxon>Bacteria</taxon>
        <taxon>Pseudomonadati</taxon>
        <taxon>Pseudomonadota</taxon>
        <taxon>Gammaproteobacteria</taxon>
        <taxon>Lysobacterales</taxon>
        <taxon>Rhodanobacteraceae</taxon>
        <taxon>Frateuria</taxon>
    </lineage>
</organism>
<keyword evidence="6 9" id="KW-0210">Decarboxylase</keyword>
<accession>H8KYH6</accession>
<dbReference type="PANTHER" id="PTHR35524">
    <property type="entry name" value="ALPHA-ACETOLACTATE DECARBOXYLASE"/>
    <property type="match status" value="1"/>
</dbReference>